<protein>
    <submittedName>
        <fullName evidence="1">Uncharacterized protein</fullName>
    </submittedName>
</protein>
<dbReference type="RefSeq" id="WP_002673198.1">
    <property type="nucleotide sequence ID" value="NZ_CM001795.1"/>
</dbReference>
<dbReference type="PATRIC" id="fig|999432.5.peg.1612"/>
<sequence length="548" mass="64012">MLILSNLIQHIKEFFYSLFYLSEEEISSQNALRNIVQELKRCKYPVYRNDNTVLAGLPIIIYEIYRISLPLKHILQETICSNDIRLSALFLDKLVESSFSDNQKILKENLSFSSRMEKISDLMREDFDQKLKDQTNEFDELIFSLTDPVFKPVDVKINKLFAFFDFCSFQFNTFFAYFDPGFNTIVNTDSVRDHYNFENVDGMIVLQEILDLDYLIRNISIDEQLVDGILFLNSVLPQDKQLDEVYIKKNLKNFFSKLENSLGKDTLKNIAKLIKKDPKFEDKTKAPRVFSEIEEYKARFTTNFSADTKKILKLRQDVQMSSLISGLFGDIEILKLDVYNEDLNSKIQALTGLSLDWIKPLEILKTYTKNFFQPSIEPFLRELLVEGLFEDKKMKSDFAANYYYCSAVADKIDELEKVMYGKNESSVELIRGYLTRIEAGGDFERPLSKIIDEINLRAKKFLEDSGKHYLDLLKFCKLIIKDTYRPVPENVHNITTMINSTKNKERFAVFANGMENFEKMIELLKRYVVIDISELNEKAGKNYENNSK</sequence>
<name>A0A0E2E411_TREDN</name>
<gene>
    <name evidence="1" type="ORF">HMPREF9726_01556</name>
</gene>
<dbReference type="HOGENOM" id="CLU_035985_0_0_12"/>
<reference evidence="1" key="1">
    <citation type="submission" date="2012-01" db="EMBL/GenBank/DDBJ databases">
        <title>The Genome Sequence of Treponema denticola H-22.</title>
        <authorList>
            <consortium name="The Broad Institute Genome Sequencing Platform"/>
            <person name="Earl A."/>
            <person name="Ward D."/>
            <person name="Feldgarden M."/>
            <person name="Gevers D."/>
            <person name="Blanton J.M."/>
            <person name="Fenno C.J."/>
            <person name="Baranova O.V."/>
            <person name="Mathney J."/>
            <person name="Dewhirst F.E."/>
            <person name="Izard J."/>
            <person name="Young S.K."/>
            <person name="Zeng Q."/>
            <person name="Gargeya S."/>
            <person name="Fitzgerald M."/>
            <person name="Haas B."/>
            <person name="Abouelleil A."/>
            <person name="Alvarado L."/>
            <person name="Arachchi H.M."/>
            <person name="Berlin A."/>
            <person name="Chapman S.B."/>
            <person name="Gearin G."/>
            <person name="Goldberg J."/>
            <person name="Griggs A."/>
            <person name="Gujja S."/>
            <person name="Hansen M."/>
            <person name="Heiman D."/>
            <person name="Howarth C."/>
            <person name="Larimer J."/>
            <person name="Lui A."/>
            <person name="MacDonald P.J.P."/>
            <person name="McCowen C."/>
            <person name="Montmayeur A."/>
            <person name="Murphy C."/>
            <person name="Neiman D."/>
            <person name="Pearson M."/>
            <person name="Priest M."/>
            <person name="Roberts A."/>
            <person name="Saif S."/>
            <person name="Shea T."/>
            <person name="Sisk P."/>
            <person name="Stolte C."/>
            <person name="Sykes S."/>
            <person name="Wortman J."/>
            <person name="Nusbaum C."/>
            <person name="Birren B."/>
        </authorList>
    </citation>
    <scope>NUCLEOTIDE SEQUENCE [LARGE SCALE GENOMIC DNA]</scope>
    <source>
        <strain evidence="1">H-22</strain>
    </source>
</reference>
<proteinExistence type="predicted"/>
<organism evidence="1">
    <name type="scientific">Treponema denticola H-22</name>
    <dbReference type="NCBI Taxonomy" id="999432"/>
    <lineage>
        <taxon>Bacteria</taxon>
        <taxon>Pseudomonadati</taxon>
        <taxon>Spirochaetota</taxon>
        <taxon>Spirochaetia</taxon>
        <taxon>Spirochaetales</taxon>
        <taxon>Treponemataceae</taxon>
        <taxon>Treponema</taxon>
    </lineage>
</organism>
<evidence type="ECO:0000313" key="1">
    <source>
        <dbReference type="EMBL" id="EMB33195.1"/>
    </source>
</evidence>
<dbReference type="EMBL" id="AGDV01000012">
    <property type="protein sequence ID" value="EMB33195.1"/>
    <property type="molecule type" value="Genomic_DNA"/>
</dbReference>
<dbReference type="Proteomes" id="UP000011705">
    <property type="component" value="Chromosome"/>
</dbReference>
<comment type="caution">
    <text evidence="1">The sequence shown here is derived from an EMBL/GenBank/DDBJ whole genome shotgun (WGS) entry which is preliminary data.</text>
</comment>
<dbReference type="AlphaFoldDB" id="A0A0E2E411"/>
<accession>A0A0E2E411</accession>